<protein>
    <recommendedName>
        <fullName evidence="5 11">Dihydroorotate dehydrogenase (quinone), mitochondrial</fullName>
        <shortName evidence="11">DHOdehase</shortName>
        <ecNumber evidence="4 11">1.3.5.2</ecNumber>
    </recommendedName>
</protein>
<feature type="domain" description="Dihydroorotate dehydrogenase catalytic" evidence="12">
    <location>
        <begin position="70"/>
        <end position="395"/>
    </location>
</feature>
<dbReference type="Pfam" id="PF01180">
    <property type="entry name" value="DHO_dh"/>
    <property type="match status" value="1"/>
</dbReference>
<keyword evidence="7 11" id="KW-0288">FMN</keyword>
<sequence>MRNGFYATVTIGGLVFGTYYYMDSRSAIHSYVTMPLMHTFTDPETSHNLAVKAMSWGITPKDQVPDHPSLAFELWGKKFSNPIGLAAGLDKQAEAIDGLFNLGFSYVEIGSVTPLAQPGNEKPRYFRLPEDSAVINRYGFNSDGHNVIALRLRNRIRNFLFHNHSTDAAAHELAANPTGSTATNILSLPRSLLPGKVLAINLGKNKNGDEVEDYVKGVQQLGRFADVLVINVSSPNTPGLRDLQHGDSLRKLLSAVVKERNASSPTVPICVKIAPDLSEKEIKSIASAILDTKVDGCIISNTTISRPSSLTPVKTLTEQGGLSGPPLKPLTLQALKTMRQEVGRKCVLIACGGVTTGRDVLDYGLAGASFVQGYTAFGYDGVRYPRRLKDELLAELQGRNWRDIIGASV</sequence>
<dbReference type="OrthoDB" id="14784at2759"/>
<keyword evidence="11" id="KW-0496">Mitochondrion</keyword>
<dbReference type="NCBIfam" id="TIGR01036">
    <property type="entry name" value="pyrD_sub2"/>
    <property type="match status" value="1"/>
</dbReference>
<comment type="pathway">
    <text evidence="2 11">Pyrimidine metabolism; UMP biosynthesis via de novo pathway; orotate from (S)-dihydroorotate (quinone route): step 1/1.</text>
</comment>
<keyword evidence="11" id="KW-0999">Mitochondrion inner membrane</keyword>
<keyword evidence="8 11" id="KW-0560">Oxidoreductase</keyword>
<comment type="cofactor">
    <cofactor evidence="11">
        <name>FMN</name>
        <dbReference type="ChEBI" id="CHEBI:58210"/>
    </cofactor>
    <text evidence="11">Binds 1 FMN per subunit.</text>
</comment>
<keyword evidence="14" id="KW-1185">Reference proteome</keyword>
<evidence type="ECO:0000256" key="3">
    <source>
        <dbReference type="ARBA" id="ARBA00005359"/>
    </source>
</evidence>
<keyword evidence="9 11" id="KW-0472">Membrane</keyword>
<dbReference type="InterPro" id="IPR005719">
    <property type="entry name" value="Dihydroorotate_DH_2"/>
</dbReference>
<dbReference type="PANTHER" id="PTHR48109:SF4">
    <property type="entry name" value="DIHYDROOROTATE DEHYDROGENASE (QUINONE), MITOCHONDRIAL"/>
    <property type="match status" value="1"/>
</dbReference>
<dbReference type="InterPro" id="IPR001295">
    <property type="entry name" value="Dihydroorotate_DH_CS"/>
</dbReference>
<evidence type="ECO:0000313" key="14">
    <source>
        <dbReference type="Proteomes" id="UP000013776"/>
    </source>
</evidence>
<evidence type="ECO:0000256" key="1">
    <source>
        <dbReference type="ARBA" id="ARBA00004370"/>
    </source>
</evidence>
<evidence type="ECO:0000256" key="8">
    <source>
        <dbReference type="ARBA" id="ARBA00023002"/>
    </source>
</evidence>
<name>R4XF08_TAPDE</name>
<dbReference type="SUPFAM" id="SSF51395">
    <property type="entry name" value="FMN-linked oxidoreductases"/>
    <property type="match status" value="1"/>
</dbReference>
<dbReference type="GO" id="GO:0005743">
    <property type="term" value="C:mitochondrial inner membrane"/>
    <property type="evidence" value="ECO:0007669"/>
    <property type="project" value="UniProtKB-SubCell"/>
</dbReference>
<evidence type="ECO:0000256" key="9">
    <source>
        <dbReference type="ARBA" id="ARBA00023136"/>
    </source>
</evidence>
<keyword evidence="11" id="KW-0812">Transmembrane</keyword>
<dbReference type="PANTHER" id="PTHR48109">
    <property type="entry name" value="DIHYDROOROTATE DEHYDROGENASE (QUINONE), MITOCHONDRIAL-RELATED"/>
    <property type="match status" value="1"/>
</dbReference>
<evidence type="ECO:0000259" key="12">
    <source>
        <dbReference type="Pfam" id="PF01180"/>
    </source>
</evidence>
<evidence type="ECO:0000256" key="7">
    <source>
        <dbReference type="ARBA" id="ARBA00022643"/>
    </source>
</evidence>
<comment type="catalytic activity">
    <reaction evidence="10 11">
        <text>(S)-dihydroorotate + a quinone = orotate + a quinol</text>
        <dbReference type="Rhea" id="RHEA:30187"/>
        <dbReference type="ChEBI" id="CHEBI:24646"/>
        <dbReference type="ChEBI" id="CHEBI:30839"/>
        <dbReference type="ChEBI" id="CHEBI:30864"/>
        <dbReference type="ChEBI" id="CHEBI:132124"/>
        <dbReference type="EC" id="1.3.5.2"/>
    </reaction>
</comment>
<dbReference type="GO" id="GO:0106430">
    <property type="term" value="F:dihydroorotate dehydrogenase (quinone) activity"/>
    <property type="evidence" value="ECO:0007669"/>
    <property type="project" value="UniProtKB-EC"/>
</dbReference>
<dbReference type="PROSITE" id="PS00912">
    <property type="entry name" value="DHODEHASE_2"/>
    <property type="match status" value="1"/>
</dbReference>
<evidence type="ECO:0000256" key="2">
    <source>
        <dbReference type="ARBA" id="ARBA00005161"/>
    </source>
</evidence>
<dbReference type="UniPathway" id="UPA00070">
    <property type="reaction ID" value="UER00946"/>
</dbReference>
<organism evidence="13 14">
    <name type="scientific">Taphrina deformans (strain PYCC 5710 / ATCC 11124 / CBS 356.35 / IMI 108563 / JCM 9778 / NBRC 8474)</name>
    <name type="common">Peach leaf curl fungus</name>
    <name type="synonym">Lalaria deformans</name>
    <dbReference type="NCBI Taxonomy" id="1097556"/>
    <lineage>
        <taxon>Eukaryota</taxon>
        <taxon>Fungi</taxon>
        <taxon>Dikarya</taxon>
        <taxon>Ascomycota</taxon>
        <taxon>Taphrinomycotina</taxon>
        <taxon>Taphrinomycetes</taxon>
        <taxon>Taphrinales</taxon>
        <taxon>Taphrinaceae</taxon>
        <taxon>Taphrina</taxon>
    </lineage>
</organism>
<dbReference type="EC" id="1.3.5.2" evidence="4 11"/>
<dbReference type="GO" id="GO:0044205">
    <property type="term" value="P:'de novo' UMP biosynthetic process"/>
    <property type="evidence" value="ECO:0007669"/>
    <property type="project" value="UniProtKB-UniPathway"/>
</dbReference>
<evidence type="ECO:0000256" key="4">
    <source>
        <dbReference type="ARBA" id="ARBA00012791"/>
    </source>
</evidence>
<evidence type="ECO:0000256" key="11">
    <source>
        <dbReference type="RuleBase" id="RU361255"/>
    </source>
</evidence>
<dbReference type="EMBL" id="CAHR02000063">
    <property type="protein sequence ID" value="CCG81947.1"/>
    <property type="molecule type" value="Genomic_DNA"/>
</dbReference>
<comment type="caution">
    <text evidence="13">The sequence shown here is derived from an EMBL/GenBank/DDBJ whole genome shotgun (WGS) entry which is preliminary data.</text>
</comment>
<dbReference type="VEuPathDB" id="FungiDB:TAPDE_001844"/>
<dbReference type="Proteomes" id="UP000013776">
    <property type="component" value="Unassembled WGS sequence"/>
</dbReference>
<evidence type="ECO:0000256" key="6">
    <source>
        <dbReference type="ARBA" id="ARBA00022630"/>
    </source>
</evidence>
<dbReference type="CDD" id="cd04738">
    <property type="entry name" value="DHOD_2_like"/>
    <property type="match status" value="1"/>
</dbReference>
<dbReference type="AlphaFoldDB" id="R4XF08"/>
<comment type="similarity">
    <text evidence="3 11">Belongs to the dihydroorotate dehydrogenase family. Type 2 subfamily.</text>
</comment>
<comment type="subcellular location">
    <subcellularLocation>
        <location evidence="1">Membrane</location>
    </subcellularLocation>
    <subcellularLocation>
        <location evidence="11">Mitochondrion inner membrane</location>
        <topology evidence="11">Single-pass membrane protein</topology>
    </subcellularLocation>
</comment>
<accession>R4XF08</accession>
<evidence type="ECO:0000256" key="5">
    <source>
        <dbReference type="ARBA" id="ARBA00017599"/>
    </source>
</evidence>
<keyword evidence="11" id="KW-1133">Transmembrane helix</keyword>
<keyword evidence="6 11" id="KW-0285">Flavoprotein</keyword>
<dbReference type="PROSITE" id="PS00911">
    <property type="entry name" value="DHODEHASE_1"/>
    <property type="match status" value="1"/>
</dbReference>
<dbReference type="Gene3D" id="3.20.20.70">
    <property type="entry name" value="Aldolase class I"/>
    <property type="match status" value="1"/>
</dbReference>
<dbReference type="InterPro" id="IPR005720">
    <property type="entry name" value="Dihydroorotate_DH_cat"/>
</dbReference>
<proteinExistence type="inferred from homology"/>
<reference evidence="13 14" key="1">
    <citation type="journal article" date="2013" name="MBio">
        <title>Genome sequencing of the plant pathogen Taphrina deformans, the causal agent of peach leaf curl.</title>
        <authorList>
            <person name="Cisse O.H."/>
            <person name="Almeida J.M.G.C.F."/>
            <person name="Fonseca A."/>
            <person name="Kumar A.A."/>
            <person name="Salojaervi J."/>
            <person name="Overmyer K."/>
            <person name="Hauser P.M."/>
            <person name="Pagni M."/>
        </authorList>
    </citation>
    <scope>NUCLEOTIDE SEQUENCE [LARGE SCALE GENOMIC DNA]</scope>
    <source>
        <strain evidence="14">PYCC 5710 / ATCC 11124 / CBS 356.35 / IMI 108563 / JCM 9778 / NBRC 8474</strain>
    </source>
</reference>
<gene>
    <name evidence="13" type="ORF">TAPDE_001844</name>
</gene>
<dbReference type="GO" id="GO:0006207">
    <property type="term" value="P:'de novo' pyrimidine nucleobase biosynthetic process"/>
    <property type="evidence" value="ECO:0007669"/>
    <property type="project" value="InterPro"/>
</dbReference>
<evidence type="ECO:0000313" key="13">
    <source>
        <dbReference type="EMBL" id="CCG81947.1"/>
    </source>
</evidence>
<dbReference type="InterPro" id="IPR050074">
    <property type="entry name" value="DHO_dehydrogenase"/>
</dbReference>
<feature type="transmembrane region" description="Helical" evidence="11">
    <location>
        <begin position="5"/>
        <end position="22"/>
    </location>
</feature>
<dbReference type="InterPro" id="IPR013785">
    <property type="entry name" value="Aldolase_TIM"/>
</dbReference>
<dbReference type="eggNOG" id="KOG1436">
    <property type="taxonomic scope" value="Eukaryota"/>
</dbReference>
<evidence type="ECO:0000256" key="10">
    <source>
        <dbReference type="ARBA" id="ARBA00048639"/>
    </source>
</evidence>
<dbReference type="STRING" id="1097556.R4XF08"/>